<evidence type="ECO:0000313" key="2">
    <source>
        <dbReference type="EMBL" id="MDH1505878.1"/>
    </source>
</evidence>
<dbReference type="SUPFAM" id="SSF53955">
    <property type="entry name" value="Lysozyme-like"/>
    <property type="match status" value="1"/>
</dbReference>
<comment type="caution">
    <text evidence="2">The sequence shown here is derived from an EMBL/GenBank/DDBJ whole genome shotgun (WGS) entry which is preliminary data.</text>
</comment>
<gene>
    <name evidence="2" type="ORF">N5I20_12505</name>
</gene>
<evidence type="ECO:0000313" key="3">
    <source>
        <dbReference type="Proteomes" id="UP001161704"/>
    </source>
</evidence>
<dbReference type="InterPro" id="IPR008258">
    <property type="entry name" value="Transglycosylase_SLT_dom_1"/>
</dbReference>
<dbReference type="InterPro" id="IPR023346">
    <property type="entry name" value="Lysozyme-like_dom_sf"/>
</dbReference>
<dbReference type="CDD" id="cd13400">
    <property type="entry name" value="LT_IagB-like"/>
    <property type="match status" value="1"/>
</dbReference>
<protein>
    <submittedName>
        <fullName evidence="2">Lytic transglycosylase domain-containing protein</fullName>
    </submittedName>
</protein>
<dbReference type="Pfam" id="PF01464">
    <property type="entry name" value="SLT"/>
    <property type="match status" value="1"/>
</dbReference>
<evidence type="ECO:0000259" key="1">
    <source>
        <dbReference type="Pfam" id="PF01464"/>
    </source>
</evidence>
<proteinExistence type="predicted"/>
<dbReference type="EMBL" id="JAOCIZ010000046">
    <property type="protein sequence ID" value="MDH1505878.1"/>
    <property type="molecule type" value="Genomic_DNA"/>
</dbReference>
<dbReference type="AlphaFoldDB" id="A0AA42R8B3"/>
<accession>A0AA42R8B3</accession>
<name>A0AA42R8B3_AERCA</name>
<dbReference type="Proteomes" id="UP001161704">
    <property type="component" value="Unassembled WGS sequence"/>
</dbReference>
<dbReference type="Gene3D" id="1.10.530.10">
    <property type="match status" value="1"/>
</dbReference>
<reference evidence="2" key="1">
    <citation type="submission" date="2022-09" db="EMBL/GenBank/DDBJ databases">
        <title>Intensive care unit water sources are persistently colonized with multi-drug resistant bacteria and are the site of extensive horizontal gene transfer of antibiotic resistance genes.</title>
        <authorList>
            <person name="Diorio-Toth L."/>
        </authorList>
    </citation>
    <scope>NUCLEOTIDE SEQUENCE</scope>
    <source>
        <strain evidence="2">GD03710</strain>
    </source>
</reference>
<organism evidence="2 3">
    <name type="scientific">Aeromonas caviae</name>
    <name type="common">Aeromonas punctata</name>
    <dbReference type="NCBI Taxonomy" id="648"/>
    <lineage>
        <taxon>Bacteria</taxon>
        <taxon>Pseudomonadati</taxon>
        <taxon>Pseudomonadota</taxon>
        <taxon>Gammaproteobacteria</taxon>
        <taxon>Aeromonadales</taxon>
        <taxon>Aeromonadaceae</taxon>
        <taxon>Aeromonas</taxon>
    </lineage>
</organism>
<dbReference type="RefSeq" id="WP_279976344.1">
    <property type="nucleotide sequence ID" value="NZ_JAOCFK010000049.1"/>
</dbReference>
<sequence length="210" mass="23192">MMIATTTPYPVPEQVLTECVSTASRTYGVPEVVIRAILMVEGGKVGTMSRNTNGSYDLGPMQLNTINLSIINKEYPFLTWRHITYNPCINIMVGTWFLGKKIKNRNGVIWEGVGDYHSVTPSKRIVYQTKFLRHYNALKAKYGFKPAQIEPIPGAQFAQVQTAPAAKVVTQATQYRLPSILTGDLPAPVVGLGIKHPASFSDLYAMSKSI</sequence>
<feature type="domain" description="Transglycosylase SLT" evidence="1">
    <location>
        <begin position="19"/>
        <end position="118"/>
    </location>
</feature>